<feature type="compositionally biased region" description="Polar residues" evidence="1">
    <location>
        <begin position="1"/>
        <end position="12"/>
    </location>
</feature>
<comment type="caution">
    <text evidence="2">The sequence shown here is derived from an EMBL/GenBank/DDBJ whole genome shotgun (WGS) entry which is preliminary data.</text>
</comment>
<dbReference type="PATRIC" id="fig|1227482.3.peg.1293"/>
<feature type="region of interest" description="Disordered" evidence="1">
    <location>
        <begin position="74"/>
        <end position="95"/>
    </location>
</feature>
<reference evidence="2 3" key="1">
    <citation type="journal article" date="2014" name="PLoS Genet.">
        <title>Phylogenetically driven sequencing of extremely halophilic archaea reveals strategies for static and dynamic osmo-response.</title>
        <authorList>
            <person name="Becker E.A."/>
            <person name="Seitzer P.M."/>
            <person name="Tritt A."/>
            <person name="Larsen D."/>
            <person name="Krusor M."/>
            <person name="Yao A.I."/>
            <person name="Wu D."/>
            <person name="Madern D."/>
            <person name="Eisen J.A."/>
            <person name="Darling A.E."/>
            <person name="Facciotti M.T."/>
        </authorList>
    </citation>
    <scope>NUCLEOTIDE SEQUENCE [LARGE SCALE GENOMIC DNA]</scope>
    <source>
        <strain evidence="2 3">DSM 21995</strain>
    </source>
</reference>
<dbReference type="Proteomes" id="UP000011650">
    <property type="component" value="Unassembled WGS sequence"/>
</dbReference>
<dbReference type="RefSeq" id="WP_008004872.1">
    <property type="nucleotide sequence ID" value="NZ_AOJG01000015.1"/>
</dbReference>
<dbReference type="Pfam" id="PF26477">
    <property type="entry name" value="DUF8150"/>
    <property type="match status" value="1"/>
</dbReference>
<sequence length="95" mass="10754">MSDSRTPKTGSAGTDDDPERPPRYEQVIRWAEYIKEHPPEVWGPQQNAVVNGQIESAKAVDVSAEDRERIREFARAELGEETDSETDDPERSDPE</sequence>
<name>M0NVF8_9EURY</name>
<dbReference type="AlphaFoldDB" id="M0NVF8"/>
<keyword evidence="3" id="KW-1185">Reference proteome</keyword>
<gene>
    <name evidence="2" type="ORF">C469_06414</name>
</gene>
<evidence type="ECO:0000313" key="3">
    <source>
        <dbReference type="Proteomes" id="UP000011650"/>
    </source>
</evidence>
<feature type="compositionally biased region" description="Acidic residues" evidence="1">
    <location>
        <begin position="79"/>
        <end position="88"/>
    </location>
</feature>
<dbReference type="OrthoDB" id="210908at2157"/>
<proteinExistence type="predicted"/>
<accession>M0NVF8</accession>
<evidence type="ECO:0000256" key="1">
    <source>
        <dbReference type="SAM" id="MobiDB-lite"/>
    </source>
</evidence>
<protein>
    <submittedName>
        <fullName evidence="2">Uncharacterized protein</fullName>
    </submittedName>
</protein>
<feature type="region of interest" description="Disordered" evidence="1">
    <location>
        <begin position="1"/>
        <end position="24"/>
    </location>
</feature>
<organism evidence="2 3">
    <name type="scientific">Halorubrum lipolyticum DSM 21995</name>
    <dbReference type="NCBI Taxonomy" id="1227482"/>
    <lineage>
        <taxon>Archaea</taxon>
        <taxon>Methanobacteriati</taxon>
        <taxon>Methanobacteriota</taxon>
        <taxon>Stenosarchaea group</taxon>
        <taxon>Halobacteria</taxon>
        <taxon>Halobacteriales</taxon>
        <taxon>Haloferacaceae</taxon>
        <taxon>Halorubrum</taxon>
    </lineage>
</organism>
<dbReference type="EMBL" id="AOJG01000015">
    <property type="protein sequence ID" value="EMA61801.1"/>
    <property type="molecule type" value="Genomic_DNA"/>
</dbReference>
<dbReference type="InterPro" id="IPR058463">
    <property type="entry name" value="DUF8150"/>
</dbReference>
<evidence type="ECO:0000313" key="2">
    <source>
        <dbReference type="EMBL" id="EMA61801.1"/>
    </source>
</evidence>